<evidence type="ECO:0000256" key="2">
    <source>
        <dbReference type="ARBA" id="ARBA00022898"/>
    </source>
</evidence>
<dbReference type="InterPro" id="IPR015424">
    <property type="entry name" value="PyrdxlP-dep_Trfase"/>
</dbReference>
<dbReference type="Proteomes" id="UP001210925">
    <property type="component" value="Unassembled WGS sequence"/>
</dbReference>
<comment type="cofactor">
    <cofactor evidence="1 3">
        <name>pyridoxal 5'-phosphate</name>
        <dbReference type="ChEBI" id="CHEBI:597326"/>
    </cofactor>
</comment>
<evidence type="ECO:0008006" key="6">
    <source>
        <dbReference type="Google" id="ProtNLM"/>
    </source>
</evidence>
<dbReference type="AlphaFoldDB" id="A0AAD5UMD7"/>
<gene>
    <name evidence="4" type="ORF">HK103_001453</name>
</gene>
<name>A0AAD5UMD7_9FUNG</name>
<keyword evidence="5" id="KW-1185">Reference proteome</keyword>
<dbReference type="GO" id="GO:0005737">
    <property type="term" value="C:cytoplasm"/>
    <property type="evidence" value="ECO:0007669"/>
    <property type="project" value="TreeGrafter"/>
</dbReference>
<comment type="caution">
    <text evidence="4">The sequence shown here is derived from an EMBL/GenBank/DDBJ whole genome shotgun (WGS) entry which is preliminary data.</text>
</comment>
<dbReference type="PANTHER" id="PTHR11808:SF35">
    <property type="entry name" value="CYSTATHIONINE GAMMA-SYNTHASE (AFU_ORTHOLOGUE AFUA_7G01590)"/>
    <property type="match status" value="1"/>
</dbReference>
<dbReference type="SUPFAM" id="SSF53383">
    <property type="entry name" value="PLP-dependent transferases"/>
    <property type="match status" value="1"/>
</dbReference>
<evidence type="ECO:0000313" key="5">
    <source>
        <dbReference type="Proteomes" id="UP001210925"/>
    </source>
</evidence>
<dbReference type="GO" id="GO:0019346">
    <property type="term" value="P:transsulfuration"/>
    <property type="evidence" value="ECO:0007669"/>
    <property type="project" value="InterPro"/>
</dbReference>
<dbReference type="PANTHER" id="PTHR11808">
    <property type="entry name" value="TRANS-SULFURATION ENZYME FAMILY MEMBER"/>
    <property type="match status" value="1"/>
</dbReference>
<dbReference type="InterPro" id="IPR015422">
    <property type="entry name" value="PyrdxlP-dep_Trfase_small"/>
</dbReference>
<evidence type="ECO:0000313" key="4">
    <source>
        <dbReference type="EMBL" id="KAJ3259943.1"/>
    </source>
</evidence>
<dbReference type="Gene3D" id="3.90.1150.10">
    <property type="entry name" value="Aspartate Aminotransferase, domain 1"/>
    <property type="match status" value="1"/>
</dbReference>
<dbReference type="InterPro" id="IPR000277">
    <property type="entry name" value="Cys/Met-Metab_PyrdxlP-dep_enz"/>
</dbReference>
<evidence type="ECO:0000256" key="3">
    <source>
        <dbReference type="RuleBase" id="RU362118"/>
    </source>
</evidence>
<dbReference type="GO" id="GO:0016846">
    <property type="term" value="F:carbon-sulfur lyase activity"/>
    <property type="evidence" value="ECO:0007669"/>
    <property type="project" value="TreeGrafter"/>
</dbReference>
<keyword evidence="2 3" id="KW-0663">Pyridoxal phosphate</keyword>
<dbReference type="GO" id="GO:0030170">
    <property type="term" value="F:pyridoxal phosphate binding"/>
    <property type="evidence" value="ECO:0007669"/>
    <property type="project" value="InterPro"/>
</dbReference>
<sequence length="130" mass="14404">MQQSETAAKLAAWLSSKSEPCLDVVDKVWHASLPTHPGHDAAKRQGNGWSCVLSVEFKTLHHARLICTHLKLVANATSLGGVESLIEWRTLQDPKISPTLCRVSIGLEDFADLQEDFRTTFLQVADLLKQ</sequence>
<proteinExistence type="inferred from homology"/>
<dbReference type="EMBL" id="JADGKB010000014">
    <property type="protein sequence ID" value="KAJ3259943.1"/>
    <property type="molecule type" value="Genomic_DNA"/>
</dbReference>
<accession>A0AAD5UMD7</accession>
<organism evidence="4 5">
    <name type="scientific">Boothiomyces macroporosus</name>
    <dbReference type="NCBI Taxonomy" id="261099"/>
    <lineage>
        <taxon>Eukaryota</taxon>
        <taxon>Fungi</taxon>
        <taxon>Fungi incertae sedis</taxon>
        <taxon>Chytridiomycota</taxon>
        <taxon>Chytridiomycota incertae sedis</taxon>
        <taxon>Chytridiomycetes</taxon>
        <taxon>Rhizophydiales</taxon>
        <taxon>Terramycetaceae</taxon>
        <taxon>Boothiomyces</taxon>
    </lineage>
</organism>
<dbReference type="Pfam" id="PF01053">
    <property type="entry name" value="Cys_Met_Meta_PP"/>
    <property type="match status" value="1"/>
</dbReference>
<reference evidence="4" key="1">
    <citation type="submission" date="2020-05" db="EMBL/GenBank/DDBJ databases">
        <title>Phylogenomic resolution of chytrid fungi.</title>
        <authorList>
            <person name="Stajich J.E."/>
            <person name="Amses K."/>
            <person name="Simmons R."/>
            <person name="Seto K."/>
            <person name="Myers J."/>
            <person name="Bonds A."/>
            <person name="Quandt C.A."/>
            <person name="Barry K."/>
            <person name="Liu P."/>
            <person name="Grigoriev I."/>
            <person name="Longcore J.E."/>
            <person name="James T.Y."/>
        </authorList>
    </citation>
    <scope>NUCLEOTIDE SEQUENCE</scope>
    <source>
        <strain evidence="4">PLAUS21</strain>
    </source>
</reference>
<comment type="similarity">
    <text evidence="3">Belongs to the trans-sulfuration enzymes family.</text>
</comment>
<evidence type="ECO:0000256" key="1">
    <source>
        <dbReference type="ARBA" id="ARBA00001933"/>
    </source>
</evidence>
<protein>
    <recommendedName>
        <fullName evidence="6">Cystathionine beta-lyase</fullName>
    </recommendedName>
</protein>